<dbReference type="PANTHER" id="PTHR48049">
    <property type="entry name" value="GLYCOSYLTRANSFERASE"/>
    <property type="match status" value="1"/>
</dbReference>
<keyword evidence="2" id="KW-0472">Membrane</keyword>
<accession>A0AAD9ZYL3</accession>
<evidence type="ECO:0000256" key="1">
    <source>
        <dbReference type="ARBA" id="ARBA00009995"/>
    </source>
</evidence>
<keyword evidence="2" id="KW-1133">Transmembrane helix</keyword>
<dbReference type="Gene3D" id="3.40.50.2000">
    <property type="entry name" value="Glycogen Phosphorylase B"/>
    <property type="match status" value="2"/>
</dbReference>
<protein>
    <submittedName>
        <fullName evidence="3">Uncharacterized protein</fullName>
    </submittedName>
</protein>
<gene>
    <name evidence="3" type="ORF">Dsin_026053</name>
</gene>
<evidence type="ECO:0000256" key="2">
    <source>
        <dbReference type="SAM" id="Phobius"/>
    </source>
</evidence>
<dbReference type="AlphaFoldDB" id="A0AAD9ZYL3"/>
<evidence type="ECO:0000313" key="3">
    <source>
        <dbReference type="EMBL" id="KAK3194743.1"/>
    </source>
</evidence>
<dbReference type="InterPro" id="IPR050481">
    <property type="entry name" value="UDP-glycosyltransf_plant"/>
</dbReference>
<dbReference type="GO" id="GO:0035251">
    <property type="term" value="F:UDP-glucosyltransferase activity"/>
    <property type="evidence" value="ECO:0007669"/>
    <property type="project" value="InterPro"/>
</dbReference>
<dbReference type="Proteomes" id="UP001281410">
    <property type="component" value="Unassembled WGS sequence"/>
</dbReference>
<name>A0AAD9ZYL3_9ROSI</name>
<organism evidence="3 4">
    <name type="scientific">Dipteronia sinensis</name>
    <dbReference type="NCBI Taxonomy" id="43782"/>
    <lineage>
        <taxon>Eukaryota</taxon>
        <taxon>Viridiplantae</taxon>
        <taxon>Streptophyta</taxon>
        <taxon>Embryophyta</taxon>
        <taxon>Tracheophyta</taxon>
        <taxon>Spermatophyta</taxon>
        <taxon>Magnoliopsida</taxon>
        <taxon>eudicotyledons</taxon>
        <taxon>Gunneridae</taxon>
        <taxon>Pentapetalae</taxon>
        <taxon>rosids</taxon>
        <taxon>malvids</taxon>
        <taxon>Sapindales</taxon>
        <taxon>Sapindaceae</taxon>
        <taxon>Hippocastanoideae</taxon>
        <taxon>Acereae</taxon>
        <taxon>Dipteronia</taxon>
    </lineage>
</organism>
<keyword evidence="2" id="KW-0812">Transmembrane</keyword>
<sequence length="272" mass="30708">MSPWMDNIAQEYHVPLLNFSVFSAAAYTFFTPVHLVGDRKRKPSITYPGSLTSAPEWVDFPSSLAYRSFDAVGVYNGFFKCNASGMSDVERVAKTLKCMPRTTRRQDGGYAAARFFRPTSSTLSGFQMNEMDNCRQTKVQKFEEFVDRHLKPDLEQKWIVAVLFIVPVYATESMAHGLELSGLSFLWALRKPDWAVDDVDALPSGFVERTHGRGVFGHCLVVLPLIIDQPWNARILVDKGLAVELERREDGSFTRDDIANALRLAMVSVRGW</sequence>
<evidence type="ECO:0000313" key="4">
    <source>
        <dbReference type="Proteomes" id="UP001281410"/>
    </source>
</evidence>
<comment type="caution">
    <text evidence="3">The sequence shown here is derived from an EMBL/GenBank/DDBJ whole genome shotgun (WGS) entry which is preliminary data.</text>
</comment>
<reference evidence="3" key="1">
    <citation type="journal article" date="2023" name="Plant J.">
        <title>Genome sequences and population genomics provide insights into the demographic history, inbreeding, and mutation load of two 'living fossil' tree species of Dipteronia.</title>
        <authorList>
            <person name="Feng Y."/>
            <person name="Comes H.P."/>
            <person name="Chen J."/>
            <person name="Zhu S."/>
            <person name="Lu R."/>
            <person name="Zhang X."/>
            <person name="Li P."/>
            <person name="Qiu J."/>
            <person name="Olsen K.M."/>
            <person name="Qiu Y."/>
        </authorList>
    </citation>
    <scope>NUCLEOTIDE SEQUENCE</scope>
    <source>
        <strain evidence="3">NBL</strain>
    </source>
</reference>
<comment type="similarity">
    <text evidence="1">Belongs to the UDP-glycosyltransferase family.</text>
</comment>
<dbReference type="EMBL" id="JANJYJ010000008">
    <property type="protein sequence ID" value="KAK3194743.1"/>
    <property type="molecule type" value="Genomic_DNA"/>
</dbReference>
<proteinExistence type="inferred from homology"/>
<dbReference type="PANTHER" id="PTHR48049:SF57">
    <property type="entry name" value="UDP-GLYCOSYLTRANSFERASE 91C1-LIKE"/>
    <property type="match status" value="1"/>
</dbReference>
<keyword evidence="4" id="KW-1185">Reference proteome</keyword>
<dbReference type="SUPFAM" id="SSF53756">
    <property type="entry name" value="UDP-Glycosyltransferase/glycogen phosphorylase"/>
    <property type="match status" value="1"/>
</dbReference>
<feature type="transmembrane region" description="Helical" evidence="2">
    <location>
        <begin position="12"/>
        <end position="36"/>
    </location>
</feature>